<gene>
    <name evidence="2" type="ORF">SAMN05421881_103822</name>
</gene>
<accession>A0A1H3K8K8</accession>
<dbReference type="Gene3D" id="3.30.750.140">
    <property type="match status" value="1"/>
</dbReference>
<name>A0A1H3K8K8_9PROT</name>
<organism evidence="2 3">
    <name type="scientific">Nitrosomonas halophila</name>
    <dbReference type="NCBI Taxonomy" id="44576"/>
    <lineage>
        <taxon>Bacteria</taxon>
        <taxon>Pseudomonadati</taxon>
        <taxon>Pseudomonadota</taxon>
        <taxon>Betaproteobacteria</taxon>
        <taxon>Nitrosomonadales</taxon>
        <taxon>Nitrosomonadaceae</taxon>
        <taxon>Nitrosomonas</taxon>
    </lineage>
</organism>
<dbReference type="InterPro" id="IPR021136">
    <property type="entry name" value="Flagellar_hook_control-like_C"/>
</dbReference>
<dbReference type="STRING" id="44576.SAMN05421881_103822"/>
<evidence type="ECO:0000259" key="1">
    <source>
        <dbReference type="Pfam" id="PF02120"/>
    </source>
</evidence>
<keyword evidence="3" id="KW-1185">Reference proteome</keyword>
<dbReference type="OrthoDB" id="5296742at2"/>
<evidence type="ECO:0000313" key="3">
    <source>
        <dbReference type="Proteomes" id="UP000198640"/>
    </source>
</evidence>
<proteinExistence type="predicted"/>
<sequence>MIPFPVKPVAIPAVLLGDVGPVKPVSPAQAAPDAVQSDPSTFVPGQKYVARVEARLSNGLSAVSIEGKLLHMRLPAAATPGSQLELTLITHAPRLKFLLPGHPAGGDNPATFSSIGKFISQLLSQVSSSFRPVVKSAAPLLPAPPTSSTQLPQPLQQAVTQSGLFYEAHLANWIGGKTSLQQIRQEPQGRLAPLVTAGEVAGSSPVASQTLPLVQHQLQVLETGLIQWRGEIWPNQTMEWDIAEHPPEHAANEPADSASRWQTQVHLQLPKLGAITALLTIDRQGVQIKLDTGAPAAAAHLDLARAALTTAMQASGLSVQTLEIQQDDASRSDPPD</sequence>
<reference evidence="2 3" key="1">
    <citation type="submission" date="2016-10" db="EMBL/GenBank/DDBJ databases">
        <authorList>
            <person name="de Groot N.N."/>
        </authorList>
    </citation>
    <scope>NUCLEOTIDE SEQUENCE [LARGE SCALE GENOMIC DNA]</scope>
    <source>
        <strain evidence="2 3">Nm1</strain>
    </source>
</reference>
<evidence type="ECO:0000313" key="2">
    <source>
        <dbReference type="EMBL" id="SDY48433.1"/>
    </source>
</evidence>
<protein>
    <submittedName>
        <fullName evidence="2">Hook-length control protein FliK</fullName>
    </submittedName>
</protein>
<dbReference type="InterPro" id="IPR038610">
    <property type="entry name" value="FliK-like_C_sf"/>
</dbReference>
<dbReference type="AlphaFoldDB" id="A0A1H3K8K8"/>
<dbReference type="EMBL" id="FNOY01000038">
    <property type="protein sequence ID" value="SDY48433.1"/>
    <property type="molecule type" value="Genomic_DNA"/>
</dbReference>
<dbReference type="Proteomes" id="UP000198640">
    <property type="component" value="Unassembled WGS sequence"/>
</dbReference>
<dbReference type="Pfam" id="PF02120">
    <property type="entry name" value="Flg_hook"/>
    <property type="match status" value="1"/>
</dbReference>
<feature type="domain" description="Flagellar hook-length control protein-like C-terminal" evidence="1">
    <location>
        <begin position="256"/>
        <end position="330"/>
    </location>
</feature>